<dbReference type="STRING" id="65489.A0A0D3FVV9"/>
<keyword evidence="2" id="KW-0472">Membrane</keyword>
<feature type="domain" description="SET" evidence="3">
    <location>
        <begin position="520"/>
        <end position="700"/>
    </location>
</feature>
<reference evidence="4" key="1">
    <citation type="journal article" date="2009" name="Rice">
        <title>De Novo Next Generation Sequencing of Plant Genomes.</title>
        <authorList>
            <person name="Rounsley S."/>
            <person name="Marri P.R."/>
            <person name="Yu Y."/>
            <person name="He R."/>
            <person name="Sisneros N."/>
            <person name="Goicoechea J.L."/>
            <person name="Lee S.J."/>
            <person name="Angelova A."/>
            <person name="Kudrna D."/>
            <person name="Luo M."/>
            <person name="Affourtit J."/>
            <person name="Desany B."/>
            <person name="Knight J."/>
            <person name="Niazi F."/>
            <person name="Egholm M."/>
            <person name="Wing R.A."/>
        </authorList>
    </citation>
    <scope>NUCLEOTIDE SEQUENCE [LARGE SCALE GENOMIC DNA]</scope>
    <source>
        <strain evidence="4">cv. IRGC 105608</strain>
    </source>
</reference>
<evidence type="ECO:0000313" key="5">
    <source>
        <dbReference type="Proteomes" id="UP000026960"/>
    </source>
</evidence>
<feature type="compositionally biased region" description="Polar residues" evidence="1">
    <location>
        <begin position="1123"/>
        <end position="1132"/>
    </location>
</feature>
<evidence type="ECO:0000256" key="2">
    <source>
        <dbReference type="SAM" id="Phobius"/>
    </source>
</evidence>
<dbReference type="Proteomes" id="UP000026960">
    <property type="component" value="Chromosome 4"/>
</dbReference>
<keyword evidence="2" id="KW-1133">Transmembrane helix</keyword>
<organism evidence="4">
    <name type="scientific">Oryza barthii</name>
    <dbReference type="NCBI Taxonomy" id="65489"/>
    <lineage>
        <taxon>Eukaryota</taxon>
        <taxon>Viridiplantae</taxon>
        <taxon>Streptophyta</taxon>
        <taxon>Embryophyta</taxon>
        <taxon>Tracheophyta</taxon>
        <taxon>Spermatophyta</taxon>
        <taxon>Magnoliopsida</taxon>
        <taxon>Liliopsida</taxon>
        <taxon>Poales</taxon>
        <taxon>Poaceae</taxon>
        <taxon>BOP clade</taxon>
        <taxon>Oryzoideae</taxon>
        <taxon>Oryzeae</taxon>
        <taxon>Oryzinae</taxon>
        <taxon>Oryza</taxon>
    </lineage>
</organism>
<evidence type="ECO:0000259" key="3">
    <source>
        <dbReference type="PROSITE" id="PS50280"/>
    </source>
</evidence>
<protein>
    <recommendedName>
        <fullName evidence="3">SET domain-containing protein</fullName>
    </recommendedName>
</protein>
<dbReference type="Gene3D" id="6.10.140.2220">
    <property type="match status" value="1"/>
</dbReference>
<dbReference type="PaxDb" id="65489-OBART04G12680.2"/>
<dbReference type="InterPro" id="IPR046341">
    <property type="entry name" value="SET_dom_sf"/>
</dbReference>
<evidence type="ECO:0000256" key="1">
    <source>
        <dbReference type="SAM" id="MobiDB-lite"/>
    </source>
</evidence>
<feature type="transmembrane region" description="Helical" evidence="2">
    <location>
        <begin position="211"/>
        <end position="236"/>
    </location>
</feature>
<dbReference type="InterPro" id="IPR001214">
    <property type="entry name" value="SET_dom"/>
</dbReference>
<name>A0A0D3FVV9_9ORYZ</name>
<feature type="compositionally biased region" description="Polar residues" evidence="1">
    <location>
        <begin position="1182"/>
        <end position="1194"/>
    </location>
</feature>
<keyword evidence="2" id="KW-0812">Transmembrane</keyword>
<dbReference type="Pfam" id="PF14360">
    <property type="entry name" value="PAP2_C"/>
    <property type="match status" value="1"/>
</dbReference>
<dbReference type="EnsemblPlants" id="OBART04G12680.2">
    <property type="protein sequence ID" value="OBART04G12680.2"/>
    <property type="gene ID" value="OBART04G12680"/>
</dbReference>
<dbReference type="Gene3D" id="1.10.220.160">
    <property type="match status" value="1"/>
</dbReference>
<dbReference type="PROSITE" id="PS50280">
    <property type="entry name" value="SET"/>
    <property type="match status" value="1"/>
</dbReference>
<dbReference type="AlphaFoldDB" id="A0A0D3FVV9"/>
<reference evidence="4" key="2">
    <citation type="submission" date="2015-03" db="UniProtKB">
        <authorList>
            <consortium name="EnsemblPlants"/>
        </authorList>
    </citation>
    <scope>IDENTIFICATION</scope>
</reference>
<sequence length="1266" mass="139178">MLGAFLCEAVSVRFVSAVMGLQWHRSAAPLPDTGQWLLLALNEKLPQSVVDLLRAHVITLHHYLMLFIMLGFSVLFGCIKAPGLGIATRYMFTMAIGRLLRTMTFVATILPSARPWCAAARYQIPGHPHPWAQKYYVPYASDSDAIRRVIRDDVAYAAVQSYPGEYRPDWGRMSFLVDILRPTPGEGPSWYHLLKKASGGCNDLMYSGHMLVAVLTAMAWTEAYGGWISVAIWLLVLHSAQREIRERHHYTVDCVVAIYVGILLWRMTRFIWSARDASRARRLAKLDEVQNRLIHAAKDSDVDEIRGLLKEVELAGQEKQGVSQRAILAFAAATIIFTLTCVVLALTLTSDGQAKAHPPLVSSSPLPARTPPPPRFPLFWRGCGAAAPSYDPAAGTRLQGGPDKMAMGMRARESVNMSEDLTQAIAPYATALHDASLQSHCSSCFHRIPAQSPHDMSCTMCGSVRYCCSDCLISDCEVHSSSGECCFFVKHLREASPSTLTEETSNIRAALRLLYSLETRGLVSSDSVSSSNRIGGLSASGIREVLEEGGEIAEGVLEGSLLMLSARKSRMKNYVGLSNGLTIEKVALWAVMTNSVEVQISEEQSLGIAVYGPSFSWFNHSCCPSASYRFVLVPQNEGCTSNKPESCVVPVSKGAAPDEWHAWQNEEAGFAHAQCKYGPRVVVRCTKPINKGDEVFITYIDLLQTRCDARNLKSPHNAVTDPAIEDLDNNLQQAISEYSFLDDSKACCDVIESMLSENLMNDLQQEELSPRKYILHPLHHISVSSFMILASAYRCSAFKSSTDNLHGENCDFIFRMTKAAAAYSIVLAGATHHLFLSECSFVTLLSHFLLSTGQSILDFAECIKGETRKNMPEAIFSFASCSTNSAKHDSVRYNQFRSTCEKFGKHLLSLSLQCWPFLAQGLPCLEKIKNPIDFSWLGPAIFQAFQLSEEDSFNLSGKHAPATLIEQQKECILSLAVCCITYSKYLARSKSFLFVTLGRLEESSSDWAVKIFDLNNGAKVYSRIKEYYLHFAKCVMSVPNDQLTNIGPTYKYGKNHFEHVDRRSGFPVMADEYDRSSYRRSGADDEEGGYNKTNTGDYGRSGDDYGRDTGLFNKSSNDDNESGYKNTNTDEYGSTDDYDGGYKKSSSNDDGYGGSGYSKPSTGDYDSGKNASNTDGYGGSGYNKSSTDNSESGYNKSGTGEYGSGGGYNKSSTDNYESGYNKSGTGDYGSGGGYDKSDAGDYTGGYNKSSTDEYATGRGKTSSDDY</sequence>
<dbReference type="InterPro" id="IPR025749">
    <property type="entry name" value="Sphingomyelin_synth-like_dom"/>
</dbReference>
<feature type="transmembrane region" description="Helical" evidence="2">
    <location>
        <begin position="60"/>
        <end position="79"/>
    </location>
</feature>
<dbReference type="eggNOG" id="KOG3058">
    <property type="taxonomic scope" value="Eukaryota"/>
</dbReference>
<dbReference type="Gramene" id="OBART04G12680.2">
    <property type="protein sequence ID" value="OBART04G12680.2"/>
    <property type="gene ID" value="OBART04G12680"/>
</dbReference>
<feature type="region of interest" description="Disordered" evidence="1">
    <location>
        <begin position="1077"/>
        <end position="1266"/>
    </location>
</feature>
<dbReference type="PANTHER" id="PTHR47780:SF1">
    <property type="entry name" value="PROTEIN SET DOMAIN GROUP 41"/>
    <property type="match status" value="1"/>
</dbReference>
<accession>A0A0D3FVV9</accession>
<proteinExistence type="predicted"/>
<dbReference type="Gene3D" id="2.170.270.10">
    <property type="entry name" value="SET domain"/>
    <property type="match status" value="1"/>
</dbReference>
<dbReference type="SUPFAM" id="SSF82199">
    <property type="entry name" value="SET domain"/>
    <property type="match status" value="1"/>
</dbReference>
<evidence type="ECO:0000313" key="4">
    <source>
        <dbReference type="EnsemblPlants" id="OBART04G12680.2"/>
    </source>
</evidence>
<dbReference type="PANTHER" id="PTHR47780">
    <property type="entry name" value="PROTEIN SET DOMAIN GROUP 41"/>
    <property type="match status" value="1"/>
</dbReference>
<feature type="transmembrane region" description="Helical" evidence="2">
    <location>
        <begin position="326"/>
        <end position="348"/>
    </location>
</feature>
<keyword evidence="5" id="KW-1185">Reference proteome</keyword>
<feature type="transmembrane region" description="Helical" evidence="2">
    <location>
        <begin position="248"/>
        <end position="265"/>
    </location>
</feature>